<proteinExistence type="predicted"/>
<evidence type="ECO:0000313" key="2">
    <source>
        <dbReference type="EMBL" id="CAD9053647.1"/>
    </source>
</evidence>
<feature type="compositionally biased region" description="Polar residues" evidence="1">
    <location>
        <begin position="35"/>
        <end position="49"/>
    </location>
</feature>
<accession>A0A7S1P1H2</accession>
<sequence>MSCGAGSYPQLHEQAVHGIQSASPPPPYAASQPQHTHAPQPQFAGQSGTPFPPTSVPAIPMTGMAVPLISGTTVTVQTTAANGMLINVPARVCLPGQVLSDLPPTPIWVYDPSTGRVMQTLTRRVIGLTDVLLCVFTGIICFLCCPCAHDTDHYTPDGRYVGKSKVTI</sequence>
<evidence type="ECO:0000256" key="1">
    <source>
        <dbReference type="SAM" id="MobiDB-lite"/>
    </source>
</evidence>
<reference evidence="2" key="1">
    <citation type="submission" date="2021-01" db="EMBL/GenBank/DDBJ databases">
        <authorList>
            <person name="Corre E."/>
            <person name="Pelletier E."/>
            <person name="Niang G."/>
            <person name="Scheremetjew M."/>
            <person name="Finn R."/>
            <person name="Kale V."/>
            <person name="Holt S."/>
            <person name="Cochrane G."/>
            <person name="Meng A."/>
            <person name="Brown T."/>
            <person name="Cohen L."/>
        </authorList>
    </citation>
    <scope>NUCLEOTIDE SEQUENCE</scope>
    <source>
        <strain evidence="2">CCMP3346</strain>
    </source>
</reference>
<feature type="region of interest" description="Disordered" evidence="1">
    <location>
        <begin position="16"/>
        <end position="56"/>
    </location>
</feature>
<gene>
    <name evidence="2" type="ORF">VBRA1451_LOCUS8710</name>
</gene>
<protein>
    <submittedName>
        <fullName evidence="2">Uncharacterized protein</fullName>
    </submittedName>
</protein>
<organism evidence="2">
    <name type="scientific">Vitrella brassicaformis</name>
    <dbReference type="NCBI Taxonomy" id="1169539"/>
    <lineage>
        <taxon>Eukaryota</taxon>
        <taxon>Sar</taxon>
        <taxon>Alveolata</taxon>
        <taxon>Colpodellida</taxon>
        <taxon>Vitrellaceae</taxon>
        <taxon>Vitrella</taxon>
    </lineage>
</organism>
<dbReference type="AlphaFoldDB" id="A0A7S1P1H2"/>
<dbReference type="EMBL" id="HBGB01015063">
    <property type="protein sequence ID" value="CAD9053647.1"/>
    <property type="molecule type" value="Transcribed_RNA"/>
</dbReference>
<name>A0A7S1P1H2_9ALVE</name>